<evidence type="ECO:0000313" key="2">
    <source>
        <dbReference type="EMBL" id="KAK4882705.1"/>
    </source>
</evidence>
<organism evidence="2 3">
    <name type="scientific">Aquatica leii</name>
    <dbReference type="NCBI Taxonomy" id="1421715"/>
    <lineage>
        <taxon>Eukaryota</taxon>
        <taxon>Metazoa</taxon>
        <taxon>Ecdysozoa</taxon>
        <taxon>Arthropoda</taxon>
        <taxon>Hexapoda</taxon>
        <taxon>Insecta</taxon>
        <taxon>Pterygota</taxon>
        <taxon>Neoptera</taxon>
        <taxon>Endopterygota</taxon>
        <taxon>Coleoptera</taxon>
        <taxon>Polyphaga</taxon>
        <taxon>Elateriformia</taxon>
        <taxon>Elateroidea</taxon>
        <taxon>Lampyridae</taxon>
        <taxon>Luciolinae</taxon>
        <taxon>Aquatica</taxon>
    </lineage>
</organism>
<comment type="caution">
    <text evidence="2">The sequence shown here is derived from an EMBL/GenBank/DDBJ whole genome shotgun (WGS) entry which is preliminary data.</text>
</comment>
<dbReference type="AlphaFoldDB" id="A0AAN7SS63"/>
<evidence type="ECO:0000313" key="3">
    <source>
        <dbReference type="Proteomes" id="UP001353858"/>
    </source>
</evidence>
<keyword evidence="3" id="KW-1185">Reference proteome</keyword>
<evidence type="ECO:0000256" key="1">
    <source>
        <dbReference type="SAM" id="MobiDB-lite"/>
    </source>
</evidence>
<dbReference type="Proteomes" id="UP001353858">
    <property type="component" value="Unassembled WGS sequence"/>
</dbReference>
<proteinExistence type="predicted"/>
<gene>
    <name evidence="2" type="ORF">RN001_006024</name>
</gene>
<accession>A0AAN7SS63</accession>
<sequence length="108" mass="12080">MKLVHDTSSSAVIRPYSPEKALGLIVDLKLTKEEYITMKLGAKNRGANIYPSYHVIAEAKRKNNRKKPKKIKAQFNEVVLGMLKLPTFNSGDDDGNDDEESDDDDAVE</sequence>
<feature type="compositionally biased region" description="Acidic residues" evidence="1">
    <location>
        <begin position="91"/>
        <end position="108"/>
    </location>
</feature>
<feature type="region of interest" description="Disordered" evidence="1">
    <location>
        <begin position="86"/>
        <end position="108"/>
    </location>
</feature>
<name>A0AAN7SS63_9COLE</name>
<reference evidence="3" key="1">
    <citation type="submission" date="2023-01" db="EMBL/GenBank/DDBJ databases">
        <title>Key to firefly adult light organ development and bioluminescence: homeobox transcription factors regulate luciferase expression and transportation to peroxisome.</title>
        <authorList>
            <person name="Fu X."/>
        </authorList>
    </citation>
    <scope>NUCLEOTIDE SEQUENCE [LARGE SCALE GENOMIC DNA]</scope>
</reference>
<dbReference type="EMBL" id="JARPUR010000002">
    <property type="protein sequence ID" value="KAK4882705.1"/>
    <property type="molecule type" value="Genomic_DNA"/>
</dbReference>
<protein>
    <submittedName>
        <fullName evidence="2">Uncharacterized protein</fullName>
    </submittedName>
</protein>